<accession>A0ABS9C2I4</accession>
<comment type="caution">
    <text evidence="1">The sequence shown here is derived from an EMBL/GenBank/DDBJ whole genome shotgun (WGS) entry which is preliminary data.</text>
</comment>
<protein>
    <recommendedName>
        <fullName evidence="3">PKD domain-containing protein</fullName>
    </recommendedName>
</protein>
<evidence type="ECO:0008006" key="3">
    <source>
        <dbReference type="Google" id="ProtNLM"/>
    </source>
</evidence>
<name>A0ABS9C2I4_9FLAO</name>
<reference evidence="1" key="1">
    <citation type="submission" date="2021-08" db="EMBL/GenBank/DDBJ databases">
        <title>Complete genome sequence of Chryseobacterium sp strain PS-8.</title>
        <authorList>
            <person name="Das S.K."/>
        </authorList>
    </citation>
    <scope>NUCLEOTIDE SEQUENCE</scope>
    <source>
        <strain evidence="1">PS-8</strain>
    </source>
</reference>
<dbReference type="Proteomes" id="UP001430374">
    <property type="component" value="Unassembled WGS sequence"/>
</dbReference>
<dbReference type="CDD" id="cd00146">
    <property type="entry name" value="PKD"/>
    <property type="match status" value="1"/>
</dbReference>
<evidence type="ECO:0000313" key="2">
    <source>
        <dbReference type="Proteomes" id="UP001430374"/>
    </source>
</evidence>
<keyword evidence="2" id="KW-1185">Reference proteome</keyword>
<dbReference type="RefSeq" id="WP_235129773.1">
    <property type="nucleotide sequence ID" value="NZ_JACSGT010000001.1"/>
</dbReference>
<evidence type="ECO:0000313" key="1">
    <source>
        <dbReference type="EMBL" id="MCF2217919.1"/>
    </source>
</evidence>
<dbReference type="EMBL" id="JACSGT010000001">
    <property type="protein sequence ID" value="MCF2217919.1"/>
    <property type="molecule type" value="Genomic_DNA"/>
</dbReference>
<gene>
    <name evidence="1" type="ORF">H9Q08_01200</name>
</gene>
<proteinExistence type="predicted"/>
<organism evidence="1 2">
    <name type="scientific">Chryseobacterium indicum</name>
    <dbReference type="NCBI Taxonomy" id="2766954"/>
    <lineage>
        <taxon>Bacteria</taxon>
        <taxon>Pseudomonadati</taxon>
        <taxon>Bacteroidota</taxon>
        <taxon>Flavobacteriia</taxon>
        <taxon>Flavobacteriales</taxon>
        <taxon>Weeksellaceae</taxon>
        <taxon>Chryseobacterium group</taxon>
        <taxon>Chryseobacterium</taxon>
    </lineage>
</organism>
<sequence length="1364" mass="152285">MLVLFIVQKGWSQEPSMPSVVKPSPNAAALGKYGEYPVSNYTGTPGISIPIYTVRSGEIELPISLSYHASGIKVNEESSWVGLGWSLNTGGVISRQVMKIDDFKENTGYVMGGYSYPQIGGDNTAYGNYYPSAASAVGFPAPYTYPETEFMYGGTSGKDTEPDIYSYNFFGYSGKLIIKVIENGIIRAVPTDQNNLNFIYHQDIKQWEVIDVKGWKYFFGTTELSKTSTISVNSYDTEAVETAWYIDKVITPKGDKIDFLYFKNNGYVNNFGGISEDKSFETPCGMYPLVYNANISSNTNNLLTKSYGKTKEVYPYKIIFNDGSLTFNRNGEERLDRTYELQASPPQALNNIIIEDSNNHKIEDIFFKTSYFNSQQSSLSDKEMYLRLKLNEVVFYPLSNNPQSYKFQYNSVSLPKKDSYSIDQWGYYNGANNTSLQPYENVVAGMDLYGPVNESNTGLFSTMVPFYYNNANGFLVIGADRETNKDFIQAGLLNSISFPTGGKTKFEYEPNEFRTKTGYYAVAPEIVSTTSAGTIESSFTLTRKTFVLLNYSYDNAATYESDPFIYNKVLNTNVVLEKQDGTKILKFFPSKKNNSAYFNNTTKKYASILLEPGVYKIKSDNGGFTYFNIQLTAKILKDGIGQTTKIGGGVRIKSIQNYDGSGNLYKKSFTYLNDDGTTSGKMMADIFNFYNETQLIKYFGKTYTPNYIWDAEETLLNSISNLNQTSCWPDIDGGAGRWRNIKAFSSSVIPEGSSAGGRAIGYSQVTVAETNPIPFSQVPNLGKSVYQYKNQPDTQLGWFLPNLKEYEHDDNGQLISEKYYDGGNNILKEKTTEYTPGATYSQKGFRVISGNFAKYCSYAVQGACNPSTDIPFNRFYKKDVTWWYTSKIIEKDYTSVGGAPIITTKNFFYDNSSHKQLTKEETVFPQSTTQKTYRYADEEVNQLMKSKNMIGIPLVSSTQKTIDGTTKTLQKVETYFPKTLAETSATNGLLLPLSTKTYALDNLASPNNFVTYDKYDSNGNILQYSEKGINPVSFIWGYNKTLPIAKIEGVSYDALMGISGISSLVDDLVSKSNQDTDINSENLLIQKLDAFRSNPNLSNYQISTYTYNPLIGLTSVTPPNGIREMYVYDDNNRLKQVVDLNGNILKENKYNYTNSVLNDTFIAGITGSENISLSVNNTSIQSIYTFTMPNMPNDLHYYWSINPTTGASYPVSNDSPSINITFTNPGVYTLNLYAVRSSTGESVSFSKTINVASYSPSYNGSNFEAIAPTVFQTSGLYLNGNNVSGYFVFRPGIFTGTKDIALIPSDKIPLTDRTVSYSEINSAAGINRQWTFTFKNTGVLSASYNGTPLTSTTDVTINSFQYQK</sequence>